<accession>A0A3Q7GFR1</accession>
<evidence type="ECO:0000256" key="1">
    <source>
        <dbReference type="ARBA" id="ARBA00022723"/>
    </source>
</evidence>
<evidence type="ECO:0000313" key="4">
    <source>
        <dbReference type="EnsemblPlants" id="Solyc05g024320.2.1"/>
    </source>
</evidence>
<evidence type="ECO:0000256" key="3">
    <source>
        <dbReference type="ARBA" id="ARBA00023002"/>
    </source>
</evidence>
<dbReference type="InterPro" id="IPR036291">
    <property type="entry name" value="NAD(P)-bd_dom_sf"/>
</dbReference>
<evidence type="ECO:0008006" key="6">
    <source>
        <dbReference type="Google" id="ProtNLM"/>
    </source>
</evidence>
<dbReference type="EnsemblPlants" id="Solyc05g024320.2.1">
    <property type="protein sequence ID" value="Solyc05g024320.2.1"/>
    <property type="gene ID" value="Solyc05g024320.2"/>
</dbReference>
<protein>
    <recommendedName>
        <fullName evidence="6">Alcohol dehydrogenase-like C-terminal domain-containing protein</fullName>
    </recommendedName>
</protein>
<organism evidence="4">
    <name type="scientific">Solanum lycopersicum</name>
    <name type="common">Tomato</name>
    <name type="synonym">Lycopersicon esculentum</name>
    <dbReference type="NCBI Taxonomy" id="4081"/>
    <lineage>
        <taxon>Eukaryota</taxon>
        <taxon>Viridiplantae</taxon>
        <taxon>Streptophyta</taxon>
        <taxon>Embryophyta</taxon>
        <taxon>Tracheophyta</taxon>
        <taxon>Spermatophyta</taxon>
        <taxon>Magnoliopsida</taxon>
        <taxon>eudicotyledons</taxon>
        <taxon>Gunneridae</taxon>
        <taxon>Pentapetalae</taxon>
        <taxon>asterids</taxon>
        <taxon>lamiids</taxon>
        <taxon>Solanales</taxon>
        <taxon>Solanaceae</taxon>
        <taxon>Solanoideae</taxon>
        <taxon>Solaneae</taxon>
        <taxon>Solanum</taxon>
        <taxon>Solanum subgen. Lycopersicon</taxon>
    </lineage>
</organism>
<dbReference type="STRING" id="4081.A0A3Q7GFR1"/>
<dbReference type="SUPFAM" id="SSF51735">
    <property type="entry name" value="NAD(P)-binding Rossmann-fold domains"/>
    <property type="match status" value="1"/>
</dbReference>
<keyword evidence="3" id="KW-0560">Oxidoreductase</keyword>
<keyword evidence="5" id="KW-1185">Reference proteome</keyword>
<keyword evidence="2" id="KW-0862">Zinc</keyword>
<dbReference type="GO" id="GO:0046872">
    <property type="term" value="F:metal ion binding"/>
    <property type="evidence" value="ECO:0007669"/>
    <property type="project" value="UniProtKB-KW"/>
</dbReference>
<dbReference type="Gene3D" id="3.90.180.10">
    <property type="entry name" value="Medium-chain alcohol dehydrogenases, catalytic domain"/>
    <property type="match status" value="1"/>
</dbReference>
<dbReference type="Proteomes" id="UP000004994">
    <property type="component" value="Chromosome 5"/>
</dbReference>
<name>A0A3Q7GFR1_SOLLC</name>
<dbReference type="Gene3D" id="3.40.50.720">
    <property type="entry name" value="NAD(P)-binding Rossmann-like Domain"/>
    <property type="match status" value="1"/>
</dbReference>
<dbReference type="PANTHER" id="PTHR42683">
    <property type="entry name" value="ALDEHYDE REDUCTASE"/>
    <property type="match status" value="1"/>
</dbReference>
<evidence type="ECO:0000313" key="5">
    <source>
        <dbReference type="Proteomes" id="UP000004994"/>
    </source>
</evidence>
<dbReference type="InterPro" id="IPR047109">
    <property type="entry name" value="CAD-like"/>
</dbReference>
<dbReference type="Gramene" id="Solyc05g024320.2.1">
    <property type="protein sequence ID" value="Solyc05g024320.2.1"/>
    <property type="gene ID" value="Solyc05g024320.2"/>
</dbReference>
<dbReference type="OMA" id="ISPLNTM"/>
<sequence>MVFDEHFVLCCPKNLLKDVAPLLYAGITTYSPLRYFGLDKPGMHIGVVDLGRLGHMVIMFAKEFGTKGTFISTSAKKNQEAIERLGADSFLIIRDPKQMKLVMVGAPENPVEYLPMFSLFIGGKLEAGSCIGSTKET</sequence>
<dbReference type="AlphaFoldDB" id="A0A3Q7GFR1"/>
<keyword evidence="1" id="KW-0479">Metal-binding</keyword>
<reference evidence="4" key="2">
    <citation type="submission" date="2019-01" db="UniProtKB">
        <authorList>
            <consortium name="EnsemblPlants"/>
        </authorList>
    </citation>
    <scope>IDENTIFICATION</scope>
    <source>
        <strain evidence="4">cv. Heinz 1706</strain>
    </source>
</reference>
<reference evidence="4" key="1">
    <citation type="journal article" date="2012" name="Nature">
        <title>The tomato genome sequence provides insights into fleshy fruit evolution.</title>
        <authorList>
            <consortium name="Tomato Genome Consortium"/>
        </authorList>
    </citation>
    <scope>NUCLEOTIDE SEQUENCE [LARGE SCALE GENOMIC DNA]</scope>
    <source>
        <strain evidence="4">cv. Heinz 1706</strain>
    </source>
</reference>
<dbReference type="InParanoid" id="A0A3Q7GFR1"/>
<dbReference type="GO" id="GO:0016616">
    <property type="term" value="F:oxidoreductase activity, acting on the CH-OH group of donors, NAD or NADP as acceptor"/>
    <property type="evidence" value="ECO:0007669"/>
    <property type="project" value="InterPro"/>
</dbReference>
<dbReference type="SMR" id="A0A3Q7GFR1"/>
<proteinExistence type="predicted"/>
<evidence type="ECO:0000256" key="2">
    <source>
        <dbReference type="ARBA" id="ARBA00022833"/>
    </source>
</evidence>